<evidence type="ECO:0000256" key="5">
    <source>
        <dbReference type="ARBA" id="ARBA00023237"/>
    </source>
</evidence>
<dbReference type="Pfam" id="PF07980">
    <property type="entry name" value="SusD_RagB"/>
    <property type="match status" value="1"/>
</dbReference>
<dbReference type="InterPro" id="IPR033985">
    <property type="entry name" value="SusD-like_N"/>
</dbReference>
<dbReference type="RefSeq" id="WP_127074657.1">
    <property type="nucleotide sequence ID" value="NZ_CP032819.1"/>
</dbReference>
<keyword evidence="4" id="KW-0472">Membrane</keyword>
<dbReference type="EMBL" id="CP032819">
    <property type="protein sequence ID" value="AZS28132.1"/>
    <property type="molecule type" value="Genomic_DNA"/>
</dbReference>
<evidence type="ECO:0000256" key="4">
    <source>
        <dbReference type="ARBA" id="ARBA00023136"/>
    </source>
</evidence>
<keyword evidence="5" id="KW-0998">Cell outer membrane</keyword>
<gene>
    <name evidence="9" type="ORF">D8S85_00250</name>
</gene>
<dbReference type="InterPro" id="IPR011990">
    <property type="entry name" value="TPR-like_helical_dom_sf"/>
</dbReference>
<accession>A0A3S9VNK5</accession>
<evidence type="ECO:0000259" key="8">
    <source>
        <dbReference type="Pfam" id="PF14322"/>
    </source>
</evidence>
<sequence>MKKVFLFISLCFALLSSCSDFLKEEDKDKVIPRTVDHFLQIMHREAFITNKMNYLTEFMTDDIEERARTSSKDKNVYKNLYTWQRNLELDANGDNANVNVSWELAYRLILICNYVMENIDDAIGEENEKDFVRGEAYFVRARSYFELVNLYAKHYDVETAATEPGVPRHLGTGVEDTYTRSSVAVIYDLIEADLKEAIRQFSNSGLKKSLWHPNAETAMLLLSRMYLYKSDWDNCIDYATRVIDANGGRLWNLKEHREGTFVNTTNPEILHTYGDRSSLCGDSGETAVPSIYESSTGAVTYGVSIDLLRTFLTGDLRAGKYMKVVSGTSVPTKWLNAFTDMGAFTYRVSEAYLNRAEAYAFKNMDAEAYADVVKVVENRVEDMASVGNIAESGVELKRFIFDERRREFCFEGQRWYDLKRTKLFAKQINHKFTEVNNTGTTMGTEIYMLAPNDPNYIYPIPQNELNVNNVIQQNERVDKLPIKEDY</sequence>
<feature type="chain" id="PRO_5019433232" evidence="6">
    <location>
        <begin position="23"/>
        <end position="486"/>
    </location>
</feature>
<feature type="domain" description="RagB/SusD" evidence="7">
    <location>
        <begin position="326"/>
        <end position="475"/>
    </location>
</feature>
<dbReference type="Pfam" id="PF14322">
    <property type="entry name" value="SusD-like_3"/>
    <property type="match status" value="1"/>
</dbReference>
<feature type="signal peptide" evidence="6">
    <location>
        <begin position="1"/>
        <end position="22"/>
    </location>
</feature>
<dbReference type="PROSITE" id="PS51257">
    <property type="entry name" value="PROKAR_LIPOPROTEIN"/>
    <property type="match status" value="1"/>
</dbReference>
<dbReference type="AlphaFoldDB" id="A0A3S9VNK5"/>
<comment type="similarity">
    <text evidence="2">Belongs to the SusD family.</text>
</comment>
<evidence type="ECO:0000259" key="7">
    <source>
        <dbReference type="Pfam" id="PF07980"/>
    </source>
</evidence>
<evidence type="ECO:0000313" key="10">
    <source>
        <dbReference type="Proteomes" id="UP000270673"/>
    </source>
</evidence>
<dbReference type="KEGG" id="buy:D8S85_00250"/>
<organism evidence="9 10">
    <name type="scientific">Butyricimonas faecalis</name>
    <dbReference type="NCBI Taxonomy" id="2093856"/>
    <lineage>
        <taxon>Bacteria</taxon>
        <taxon>Pseudomonadati</taxon>
        <taxon>Bacteroidota</taxon>
        <taxon>Bacteroidia</taxon>
        <taxon>Bacteroidales</taxon>
        <taxon>Odoribacteraceae</taxon>
        <taxon>Butyricimonas</taxon>
    </lineage>
</organism>
<dbReference type="Proteomes" id="UP000270673">
    <property type="component" value="Chromosome"/>
</dbReference>
<evidence type="ECO:0000256" key="1">
    <source>
        <dbReference type="ARBA" id="ARBA00004442"/>
    </source>
</evidence>
<proteinExistence type="inferred from homology"/>
<evidence type="ECO:0000256" key="3">
    <source>
        <dbReference type="ARBA" id="ARBA00022729"/>
    </source>
</evidence>
<name>A0A3S9VNK5_9BACT</name>
<evidence type="ECO:0000313" key="9">
    <source>
        <dbReference type="EMBL" id="AZS28132.1"/>
    </source>
</evidence>
<dbReference type="SUPFAM" id="SSF48452">
    <property type="entry name" value="TPR-like"/>
    <property type="match status" value="1"/>
</dbReference>
<feature type="domain" description="SusD-like N-terminal" evidence="8">
    <location>
        <begin position="21"/>
        <end position="227"/>
    </location>
</feature>
<comment type="subcellular location">
    <subcellularLocation>
        <location evidence="1">Cell outer membrane</location>
    </subcellularLocation>
</comment>
<dbReference type="Gene3D" id="1.25.40.390">
    <property type="match status" value="2"/>
</dbReference>
<dbReference type="GO" id="GO:0009279">
    <property type="term" value="C:cell outer membrane"/>
    <property type="evidence" value="ECO:0007669"/>
    <property type="project" value="UniProtKB-SubCell"/>
</dbReference>
<protein>
    <submittedName>
        <fullName evidence="9">RagB/SusD family nutrient uptake outer membrane protein</fullName>
    </submittedName>
</protein>
<dbReference type="CDD" id="cd08977">
    <property type="entry name" value="SusD"/>
    <property type="match status" value="1"/>
</dbReference>
<reference evidence="9 10" key="1">
    <citation type="submission" date="2018-10" db="EMBL/GenBank/DDBJ databases">
        <title>Butyricimonas faecalis sp. nov., isolated from human faeces and emended description of the genus Butyricimonas.</title>
        <authorList>
            <person name="Le Roy T."/>
            <person name="Van der Smissen P."/>
            <person name="Paquot A."/>
            <person name="Delzenne N."/>
            <person name="Muccioli G."/>
            <person name="Collet J.-F."/>
            <person name="Cani P.D."/>
        </authorList>
    </citation>
    <scope>NUCLEOTIDE SEQUENCE [LARGE SCALE GENOMIC DNA]</scope>
    <source>
        <strain evidence="9 10">H184</strain>
    </source>
</reference>
<evidence type="ECO:0000256" key="6">
    <source>
        <dbReference type="SAM" id="SignalP"/>
    </source>
</evidence>
<keyword evidence="10" id="KW-1185">Reference proteome</keyword>
<evidence type="ECO:0000256" key="2">
    <source>
        <dbReference type="ARBA" id="ARBA00006275"/>
    </source>
</evidence>
<dbReference type="OrthoDB" id="630434at2"/>
<dbReference type="InterPro" id="IPR012944">
    <property type="entry name" value="SusD_RagB_dom"/>
</dbReference>
<keyword evidence="3 6" id="KW-0732">Signal</keyword>